<dbReference type="InterPro" id="IPR017441">
    <property type="entry name" value="Protein_kinase_ATP_BS"/>
</dbReference>
<dbReference type="Pfam" id="PF00069">
    <property type="entry name" value="Pkinase"/>
    <property type="match status" value="1"/>
</dbReference>
<dbReference type="GO" id="GO:0005524">
    <property type="term" value="F:ATP binding"/>
    <property type="evidence" value="ECO:0007669"/>
    <property type="project" value="UniProtKB-UniRule"/>
</dbReference>
<feature type="domain" description="Protein kinase" evidence="16">
    <location>
        <begin position="536"/>
        <end position="768"/>
    </location>
</feature>
<evidence type="ECO:0000313" key="17">
    <source>
        <dbReference type="EMBL" id="CRK23768.1"/>
    </source>
</evidence>
<feature type="compositionally biased region" description="Acidic residues" evidence="15">
    <location>
        <begin position="133"/>
        <end position="153"/>
    </location>
</feature>
<evidence type="ECO:0000256" key="9">
    <source>
        <dbReference type="ARBA" id="ARBA00048679"/>
    </source>
</evidence>
<feature type="region of interest" description="Disordered" evidence="15">
    <location>
        <begin position="1"/>
        <end position="26"/>
    </location>
</feature>
<dbReference type="GO" id="GO:0032133">
    <property type="term" value="C:chromosome passenger complex"/>
    <property type="evidence" value="ECO:0007669"/>
    <property type="project" value="UniProtKB-ARBA"/>
</dbReference>
<feature type="non-terminal residue" evidence="17">
    <location>
        <position position="1"/>
    </location>
</feature>
<feature type="compositionally biased region" description="Basic and acidic residues" evidence="15">
    <location>
        <begin position="202"/>
        <end position="213"/>
    </location>
</feature>
<evidence type="ECO:0000256" key="10">
    <source>
        <dbReference type="PIRSR" id="PIRSR630616-1"/>
    </source>
</evidence>
<dbReference type="CDD" id="cd14007">
    <property type="entry name" value="STKc_Aurora"/>
    <property type="match status" value="1"/>
</dbReference>
<feature type="compositionally biased region" description="Polar residues" evidence="15">
    <location>
        <begin position="51"/>
        <end position="64"/>
    </location>
</feature>
<dbReference type="InterPro" id="IPR008271">
    <property type="entry name" value="Ser/Thr_kinase_AS"/>
</dbReference>
<dbReference type="FunFam" id="1.10.510.10:FF:000235">
    <property type="entry name" value="Serine/threonine-protein kinase ark1"/>
    <property type="match status" value="1"/>
</dbReference>
<feature type="compositionally biased region" description="Low complexity" evidence="15">
    <location>
        <begin position="402"/>
        <end position="413"/>
    </location>
</feature>
<reference evidence="18" key="1">
    <citation type="submission" date="2015-05" db="EMBL/GenBank/DDBJ databases">
        <authorList>
            <person name="Fogelqvist Johan"/>
        </authorList>
    </citation>
    <scope>NUCLEOTIDE SEQUENCE [LARGE SCALE GENOMIC DNA]</scope>
</reference>
<feature type="region of interest" description="Disordered" evidence="15">
    <location>
        <begin position="256"/>
        <end position="455"/>
    </location>
</feature>
<evidence type="ECO:0000256" key="1">
    <source>
        <dbReference type="ARBA" id="ARBA00012513"/>
    </source>
</evidence>
<keyword evidence="3 14" id="KW-0723">Serine/threonine-protein kinase</keyword>
<comment type="catalytic activity">
    <reaction evidence="9 14">
        <text>L-seryl-[protein] + ATP = O-phospho-L-seryl-[protein] + ADP + H(+)</text>
        <dbReference type="Rhea" id="RHEA:17989"/>
        <dbReference type="Rhea" id="RHEA-COMP:9863"/>
        <dbReference type="Rhea" id="RHEA-COMP:11604"/>
        <dbReference type="ChEBI" id="CHEBI:15378"/>
        <dbReference type="ChEBI" id="CHEBI:29999"/>
        <dbReference type="ChEBI" id="CHEBI:30616"/>
        <dbReference type="ChEBI" id="CHEBI:83421"/>
        <dbReference type="ChEBI" id="CHEBI:456216"/>
        <dbReference type="EC" id="2.7.11.1"/>
    </reaction>
</comment>
<evidence type="ECO:0000259" key="16">
    <source>
        <dbReference type="PROSITE" id="PS50011"/>
    </source>
</evidence>
<proteinExistence type="inferred from homology"/>
<feature type="binding site" evidence="11">
    <location>
        <begin position="663"/>
        <end position="664"/>
    </location>
    <ligand>
        <name>ATP</name>
        <dbReference type="ChEBI" id="CHEBI:30616"/>
    </ligand>
</feature>
<dbReference type="GO" id="GO:0044779">
    <property type="term" value="P:meiotic spindle checkpoint signaling"/>
    <property type="evidence" value="ECO:0007669"/>
    <property type="project" value="UniProtKB-ARBA"/>
</dbReference>
<sequence length="768" mass="84733">SEDAQVELGRKEHATPAQQRRDLTGLELDSEMFNALDDSLGLDESEIPGSVTASGNRSTNTSSLFGMGHKRRGRTPSISLQGNDAPIRPPSRGVGATPVISSSFNIGAFKRRAREPSILGTAQKARAPRPSDDSSDVDDDQEGTGAQDEDDGEVFAPEAESTPLNRREVQQSIEEDLGREPDVTSSVKSRKRKSIEAQNTSDRPEKSLRRDEPSESNAPEDIGGEAAESDDESDLSSLSSMASPVLPALARPVTPFDEEIMAPPMSSGSEDEPWPDIHNLAKRRRHHAPITPARAGDTSDASCPPSLTHSPNYRDARQRKTQKQGKGQKASAQVTTADLAGLLPRRRRRKEDDAGSDSEVDNSGLGQDDDELSYLDARASRRRARTTPLKRSSTNRPASRSTRAVATTGGAPAARRRTYGRRSSDKENTDDEEEEGSFNPAPDDTFDATPEEGDVTGADELKNAVALQSQNTNTVASVTLPSQAAQRKAHNPTSPPRKPLPSSAASRSDEVVEVERKAVTMVAEPSIPKQFHLGMFEIGRPLGKGKFGRVYLAKERTTGFICALKVLHKNEIQQGRVEKQVRREIEIQSNLRHPNILQLYGHFHDSKRVFLILEFAGKGELYKHLRRESKFPEWKAAQYVAQMASALRYLHRKHVIHRDIKPENILVGIHGELKLSDFGWSVHAPNNRRNTMCGTLDYLPPEMIKPGSSDNYYNEKVDLWSLGVLMYEFLVGEAPFEDSPVMTQRRIARADMTVPSFVSPEAKDLIKR</sequence>
<dbReference type="GO" id="GO:0008608">
    <property type="term" value="P:attachment of spindle microtubules to kinetochore"/>
    <property type="evidence" value="ECO:0007669"/>
    <property type="project" value="UniProtKB-ARBA"/>
</dbReference>
<dbReference type="AlphaFoldDB" id="A0A0G4LP18"/>
<feature type="region of interest" description="Disordered" evidence="15">
    <location>
        <begin position="39"/>
        <end position="244"/>
    </location>
</feature>
<dbReference type="InterPro" id="IPR000719">
    <property type="entry name" value="Prot_kinase_dom"/>
</dbReference>
<feature type="binding site" evidence="11">
    <location>
        <begin position="614"/>
        <end position="616"/>
    </location>
    <ligand>
        <name>ATP</name>
        <dbReference type="ChEBI" id="CHEBI:30616"/>
    </ligand>
</feature>
<evidence type="ECO:0000256" key="6">
    <source>
        <dbReference type="ARBA" id="ARBA00022777"/>
    </source>
</evidence>
<dbReference type="GO" id="GO:0051233">
    <property type="term" value="C:spindle midzone"/>
    <property type="evidence" value="ECO:0007669"/>
    <property type="project" value="UniProtKB-ARBA"/>
</dbReference>
<feature type="binding site" evidence="11 13">
    <location>
        <position position="565"/>
    </location>
    <ligand>
        <name>ATP</name>
        <dbReference type="ChEBI" id="CHEBI:30616"/>
    </ligand>
</feature>
<feature type="compositionally biased region" description="Polar residues" evidence="15">
    <location>
        <begin position="299"/>
        <end position="311"/>
    </location>
</feature>
<keyword evidence="4 14" id="KW-0808">Transferase</keyword>
<feature type="compositionally biased region" description="Acidic residues" evidence="15">
    <location>
        <begin position="444"/>
        <end position="454"/>
    </location>
</feature>
<feature type="binding site" evidence="11">
    <location>
        <position position="546"/>
    </location>
    <ligand>
        <name>ATP</name>
        <dbReference type="ChEBI" id="CHEBI:30616"/>
    </ligand>
</feature>
<keyword evidence="7 11" id="KW-0067">ATP-binding</keyword>
<evidence type="ECO:0000256" key="14">
    <source>
        <dbReference type="RuleBase" id="RU367134"/>
    </source>
</evidence>
<dbReference type="EMBL" id="CVQI01015313">
    <property type="protein sequence ID" value="CRK23768.1"/>
    <property type="molecule type" value="Genomic_DNA"/>
</dbReference>
<dbReference type="Gene3D" id="1.10.510.10">
    <property type="entry name" value="Transferase(Phosphotransferase) domain 1"/>
    <property type="match status" value="1"/>
</dbReference>
<feature type="non-terminal residue" evidence="17">
    <location>
        <position position="768"/>
    </location>
</feature>
<dbReference type="Proteomes" id="UP000045706">
    <property type="component" value="Unassembled WGS sequence"/>
</dbReference>
<feature type="region of interest" description="Disordered" evidence="15">
    <location>
        <begin position="482"/>
        <end position="511"/>
    </location>
</feature>
<evidence type="ECO:0000313" key="18">
    <source>
        <dbReference type="Proteomes" id="UP000045706"/>
    </source>
</evidence>
<dbReference type="GO" id="GO:0045143">
    <property type="term" value="P:homologous chromosome segregation"/>
    <property type="evidence" value="ECO:0007669"/>
    <property type="project" value="UniProtKB-ARBA"/>
</dbReference>
<dbReference type="GO" id="GO:0000776">
    <property type="term" value="C:kinetochore"/>
    <property type="evidence" value="ECO:0007669"/>
    <property type="project" value="UniProtKB-ARBA"/>
</dbReference>
<evidence type="ECO:0000256" key="2">
    <source>
        <dbReference type="ARBA" id="ARBA00021157"/>
    </source>
</evidence>
<feature type="active site" description="Proton acceptor" evidence="10">
    <location>
        <position position="659"/>
    </location>
</feature>
<dbReference type="FunFam" id="3.30.200.20:FF:000042">
    <property type="entry name" value="Aurora kinase A"/>
    <property type="match status" value="1"/>
</dbReference>
<dbReference type="GO" id="GO:0072479">
    <property type="term" value="P:response to mitotic cell cycle spindle assembly checkpoint signaling"/>
    <property type="evidence" value="ECO:0007669"/>
    <property type="project" value="UniProtKB-ARBA"/>
</dbReference>
<comment type="catalytic activity">
    <reaction evidence="8 14">
        <text>L-threonyl-[protein] + ATP = O-phospho-L-threonyl-[protein] + ADP + H(+)</text>
        <dbReference type="Rhea" id="RHEA:46608"/>
        <dbReference type="Rhea" id="RHEA-COMP:11060"/>
        <dbReference type="Rhea" id="RHEA-COMP:11605"/>
        <dbReference type="ChEBI" id="CHEBI:15378"/>
        <dbReference type="ChEBI" id="CHEBI:30013"/>
        <dbReference type="ChEBI" id="CHEBI:30616"/>
        <dbReference type="ChEBI" id="CHEBI:61977"/>
        <dbReference type="ChEBI" id="CHEBI:456216"/>
        <dbReference type="EC" id="2.7.11.1"/>
    </reaction>
</comment>
<dbReference type="InterPro" id="IPR030616">
    <property type="entry name" value="Aur-like"/>
</dbReference>
<evidence type="ECO:0000256" key="13">
    <source>
        <dbReference type="PROSITE-ProRule" id="PRU10141"/>
    </source>
</evidence>
<dbReference type="GO" id="GO:0032465">
    <property type="term" value="P:regulation of cytokinesis"/>
    <property type="evidence" value="ECO:0007669"/>
    <property type="project" value="UniProtKB-ARBA"/>
</dbReference>
<protein>
    <recommendedName>
        <fullName evidence="2 14">Aurora kinase</fullName>
        <ecNumber evidence="1 14">2.7.11.1</ecNumber>
    </recommendedName>
</protein>
<keyword evidence="6 14" id="KW-0418">Kinase</keyword>
<evidence type="ECO:0000256" key="11">
    <source>
        <dbReference type="PIRSR" id="PIRSR630616-2"/>
    </source>
</evidence>
<dbReference type="PROSITE" id="PS00107">
    <property type="entry name" value="PROTEIN_KINASE_ATP"/>
    <property type="match status" value="1"/>
</dbReference>
<evidence type="ECO:0000256" key="7">
    <source>
        <dbReference type="ARBA" id="ARBA00022840"/>
    </source>
</evidence>
<dbReference type="GO" id="GO:0000819">
    <property type="term" value="P:sister chromatid segregation"/>
    <property type="evidence" value="ECO:0007669"/>
    <property type="project" value="UniProtKB-ARBA"/>
</dbReference>
<dbReference type="PROSITE" id="PS50011">
    <property type="entry name" value="PROTEIN_KINASE_DOM"/>
    <property type="match status" value="1"/>
</dbReference>
<comment type="similarity">
    <text evidence="14">Belongs to the protein kinase superfamily. Ser/Thr protein kinase family. Aurora subfamily.</text>
</comment>
<dbReference type="PANTHER" id="PTHR24350">
    <property type="entry name" value="SERINE/THREONINE-PROTEIN KINASE IAL-RELATED"/>
    <property type="match status" value="1"/>
</dbReference>
<accession>A0A0G4LP18</accession>
<dbReference type="GO" id="GO:0004674">
    <property type="term" value="F:protein serine/threonine kinase activity"/>
    <property type="evidence" value="ECO:0007669"/>
    <property type="project" value="UniProtKB-KW"/>
</dbReference>
<feature type="compositionally biased region" description="Basic and acidic residues" evidence="15">
    <location>
        <begin position="8"/>
        <end position="24"/>
    </location>
</feature>
<evidence type="ECO:0000256" key="4">
    <source>
        <dbReference type="ARBA" id="ARBA00022679"/>
    </source>
</evidence>
<keyword evidence="5 11" id="KW-0547">Nucleotide-binding</keyword>
<dbReference type="GO" id="GO:0090266">
    <property type="term" value="P:regulation of mitotic cell cycle spindle assembly checkpoint"/>
    <property type="evidence" value="ECO:0007669"/>
    <property type="project" value="UniProtKB-ARBA"/>
</dbReference>
<gene>
    <name evidence="17" type="ORF">BN1723_018102</name>
</gene>
<evidence type="ECO:0000256" key="12">
    <source>
        <dbReference type="PIRSR" id="PIRSR630616-3"/>
    </source>
</evidence>
<feature type="compositionally biased region" description="Polar residues" evidence="15">
    <location>
        <begin position="389"/>
        <end position="401"/>
    </location>
</feature>
<evidence type="ECO:0000256" key="8">
    <source>
        <dbReference type="ARBA" id="ARBA00047899"/>
    </source>
</evidence>
<dbReference type="GO" id="GO:1902115">
    <property type="term" value="P:regulation of organelle assembly"/>
    <property type="evidence" value="ECO:0007669"/>
    <property type="project" value="UniProtKB-ARBA"/>
</dbReference>
<dbReference type="SMART" id="SM00220">
    <property type="entry name" value="S_TKc"/>
    <property type="match status" value="1"/>
</dbReference>
<feature type="cross-link" description="Glycyl lysine isopeptide (Lys-Gly) (interchain with G-Cter in SUMO2)" evidence="12">
    <location>
        <position position="661"/>
    </location>
</feature>
<evidence type="ECO:0000256" key="5">
    <source>
        <dbReference type="ARBA" id="ARBA00022741"/>
    </source>
</evidence>
<dbReference type="InterPro" id="IPR011009">
    <property type="entry name" value="Kinase-like_dom_sf"/>
</dbReference>
<feature type="binding site" evidence="11">
    <location>
        <position position="677"/>
    </location>
    <ligand>
        <name>ATP</name>
        <dbReference type="ChEBI" id="CHEBI:30616"/>
    </ligand>
</feature>
<dbReference type="EC" id="2.7.11.1" evidence="1 14"/>
<evidence type="ECO:0000256" key="15">
    <source>
        <dbReference type="SAM" id="MobiDB-lite"/>
    </source>
</evidence>
<evidence type="ECO:0000256" key="3">
    <source>
        <dbReference type="ARBA" id="ARBA00022527"/>
    </source>
</evidence>
<dbReference type="SUPFAM" id="SSF56112">
    <property type="entry name" value="Protein kinase-like (PK-like)"/>
    <property type="match status" value="1"/>
</dbReference>
<name>A0A0G4LP18_VERLO</name>
<organism evidence="17 18">
    <name type="scientific">Verticillium longisporum</name>
    <name type="common">Verticillium dahliae var. longisporum</name>
    <dbReference type="NCBI Taxonomy" id="100787"/>
    <lineage>
        <taxon>Eukaryota</taxon>
        <taxon>Fungi</taxon>
        <taxon>Dikarya</taxon>
        <taxon>Ascomycota</taxon>
        <taxon>Pezizomycotina</taxon>
        <taxon>Sordariomycetes</taxon>
        <taxon>Hypocreomycetidae</taxon>
        <taxon>Glomerellales</taxon>
        <taxon>Plectosphaerellaceae</taxon>
        <taxon>Verticillium</taxon>
    </lineage>
</organism>
<dbReference type="PROSITE" id="PS00108">
    <property type="entry name" value="PROTEIN_KINASE_ST"/>
    <property type="match status" value="1"/>
</dbReference>